<keyword evidence="2" id="KW-1185">Reference proteome</keyword>
<gene>
    <name evidence="1" type="ORF">DES52_11935</name>
</gene>
<dbReference type="EMBL" id="QJSX01000019">
    <property type="protein sequence ID" value="PYE50014.1"/>
    <property type="molecule type" value="Genomic_DNA"/>
</dbReference>
<evidence type="ECO:0000313" key="2">
    <source>
        <dbReference type="Proteomes" id="UP000248326"/>
    </source>
</evidence>
<comment type="caution">
    <text evidence="1">The sequence shown here is derived from an EMBL/GenBank/DDBJ whole genome shotgun (WGS) entry which is preliminary data.</text>
</comment>
<evidence type="ECO:0000313" key="1">
    <source>
        <dbReference type="EMBL" id="PYE50014.1"/>
    </source>
</evidence>
<dbReference type="AlphaFoldDB" id="A0A318S033"/>
<reference evidence="1 2" key="1">
    <citation type="submission" date="2018-06" db="EMBL/GenBank/DDBJ databases">
        <title>Genomic Encyclopedia of Type Strains, Phase IV (KMG-IV): sequencing the most valuable type-strain genomes for metagenomic binning, comparative biology and taxonomic classification.</title>
        <authorList>
            <person name="Goeker M."/>
        </authorList>
    </citation>
    <scope>NUCLEOTIDE SEQUENCE [LARGE SCALE GENOMIC DNA]</scope>
    <source>
        <strain evidence="1 2">DSM 18048</strain>
    </source>
</reference>
<accession>A0A318S033</accession>
<name>A0A318S033_9DEIO</name>
<dbReference type="OrthoDB" id="70299at2"/>
<organism evidence="1 2">
    <name type="scientific">Deinococcus yavapaiensis KR-236</name>
    <dbReference type="NCBI Taxonomy" id="694435"/>
    <lineage>
        <taxon>Bacteria</taxon>
        <taxon>Thermotogati</taxon>
        <taxon>Deinococcota</taxon>
        <taxon>Deinococci</taxon>
        <taxon>Deinococcales</taxon>
        <taxon>Deinococcaceae</taxon>
        <taxon>Deinococcus</taxon>
    </lineage>
</organism>
<proteinExistence type="predicted"/>
<protein>
    <submittedName>
        <fullName evidence="1">Uncharacterized protein</fullName>
    </submittedName>
</protein>
<dbReference type="RefSeq" id="WP_110888471.1">
    <property type="nucleotide sequence ID" value="NZ_QJSX01000019.1"/>
</dbReference>
<sequence length="90" mass="9709">MASVDVTSELARARAAFREGEDREALALLRRARDAQEAGSVGWASLERLVGLVLIHMQREVEGTFALERSDAVLDAAGAPTPTLEGWETS</sequence>
<dbReference type="Proteomes" id="UP000248326">
    <property type="component" value="Unassembled WGS sequence"/>
</dbReference>